<dbReference type="Pfam" id="PF03372">
    <property type="entry name" value="Exo_endo_phos"/>
    <property type="match status" value="1"/>
</dbReference>
<dbReference type="GO" id="GO:0008311">
    <property type="term" value="F:double-stranded DNA 3'-5' DNA exonuclease activity"/>
    <property type="evidence" value="ECO:0007669"/>
    <property type="project" value="UniProtKB-EC"/>
</dbReference>
<dbReference type="Gene3D" id="3.60.10.10">
    <property type="entry name" value="Endonuclease/exonuclease/phosphatase"/>
    <property type="match status" value="1"/>
</dbReference>
<evidence type="ECO:0000256" key="2">
    <source>
        <dbReference type="ARBA" id="ARBA00001946"/>
    </source>
</evidence>
<dbReference type="InterPro" id="IPR020848">
    <property type="entry name" value="AP_endonuclease_F1_CS"/>
</dbReference>
<dbReference type="NCBIfam" id="TIGR00195">
    <property type="entry name" value="exoDNase_III"/>
    <property type="match status" value="1"/>
</dbReference>
<evidence type="ECO:0000259" key="7">
    <source>
        <dbReference type="Pfam" id="PF03372"/>
    </source>
</evidence>
<comment type="cofactor">
    <cofactor evidence="2">
        <name>Mg(2+)</name>
        <dbReference type="ChEBI" id="CHEBI:18420"/>
    </cofactor>
</comment>
<feature type="domain" description="Endonuclease/exonuclease/phosphatase" evidence="7">
    <location>
        <begin position="4"/>
        <end position="248"/>
    </location>
</feature>
<dbReference type="InterPro" id="IPR020847">
    <property type="entry name" value="AP_endonuclease_F1_BS"/>
</dbReference>
<reference evidence="9" key="1">
    <citation type="journal article" date="2019" name="Int. J. Syst. Evol. Microbiol.">
        <title>The Global Catalogue of Microorganisms (GCM) 10K type strain sequencing project: providing services to taxonomists for standard genome sequencing and annotation.</title>
        <authorList>
            <consortium name="The Broad Institute Genomics Platform"/>
            <consortium name="The Broad Institute Genome Sequencing Center for Infectious Disease"/>
            <person name="Wu L."/>
            <person name="Ma J."/>
        </authorList>
    </citation>
    <scope>NUCLEOTIDE SEQUENCE [LARGE SCALE GENOMIC DNA]</scope>
    <source>
        <strain evidence="9">CCM 7491</strain>
    </source>
</reference>
<evidence type="ECO:0000256" key="6">
    <source>
        <dbReference type="ARBA" id="ARBA00022842"/>
    </source>
</evidence>
<keyword evidence="4" id="KW-0479">Metal-binding</keyword>
<dbReference type="EC" id="3.1.11.2" evidence="8"/>
<evidence type="ECO:0000313" key="9">
    <source>
        <dbReference type="Proteomes" id="UP001595681"/>
    </source>
</evidence>
<evidence type="ECO:0000256" key="4">
    <source>
        <dbReference type="ARBA" id="ARBA00022723"/>
    </source>
</evidence>
<dbReference type="Proteomes" id="UP001595681">
    <property type="component" value="Unassembled WGS sequence"/>
</dbReference>
<dbReference type="PANTHER" id="PTHR43250">
    <property type="entry name" value="EXODEOXYRIBONUCLEASE III"/>
    <property type="match status" value="1"/>
</dbReference>
<dbReference type="RefSeq" id="WP_380798923.1">
    <property type="nucleotide sequence ID" value="NZ_JBHRVU010000005.1"/>
</dbReference>
<accession>A0ABV7NMG3</accession>
<evidence type="ECO:0000256" key="3">
    <source>
        <dbReference type="ARBA" id="ARBA00007092"/>
    </source>
</evidence>
<comment type="similarity">
    <text evidence="3">Belongs to the DNA repair enzymes AP/ExoA family.</text>
</comment>
<dbReference type="PROSITE" id="PS00728">
    <property type="entry name" value="AP_NUCLEASE_F1_3"/>
    <property type="match status" value="1"/>
</dbReference>
<dbReference type="InterPro" id="IPR036691">
    <property type="entry name" value="Endo/exonu/phosph_ase_sf"/>
</dbReference>
<evidence type="ECO:0000256" key="5">
    <source>
        <dbReference type="ARBA" id="ARBA00022801"/>
    </source>
</evidence>
<keyword evidence="5 8" id="KW-0378">Hydrolase</keyword>
<comment type="cofactor">
    <cofactor evidence="1">
        <name>Mn(2+)</name>
        <dbReference type="ChEBI" id="CHEBI:29035"/>
    </cofactor>
</comment>
<organism evidence="8 9">
    <name type="scientific">Sphingobium rhizovicinum</name>
    <dbReference type="NCBI Taxonomy" id="432308"/>
    <lineage>
        <taxon>Bacteria</taxon>
        <taxon>Pseudomonadati</taxon>
        <taxon>Pseudomonadota</taxon>
        <taxon>Alphaproteobacteria</taxon>
        <taxon>Sphingomonadales</taxon>
        <taxon>Sphingomonadaceae</taxon>
        <taxon>Sphingobium</taxon>
    </lineage>
</organism>
<dbReference type="CDD" id="cd09086">
    <property type="entry name" value="ExoIII-like_AP-endo"/>
    <property type="match status" value="1"/>
</dbReference>
<proteinExistence type="inferred from homology"/>
<dbReference type="PROSITE" id="PS51435">
    <property type="entry name" value="AP_NUCLEASE_F1_4"/>
    <property type="match status" value="1"/>
</dbReference>
<gene>
    <name evidence="8" type="primary">xth</name>
    <name evidence="8" type="ORF">ACFOKF_23010</name>
</gene>
<dbReference type="NCBIfam" id="TIGR00633">
    <property type="entry name" value="xth"/>
    <property type="match status" value="1"/>
</dbReference>
<dbReference type="SUPFAM" id="SSF56219">
    <property type="entry name" value="DNase I-like"/>
    <property type="match status" value="1"/>
</dbReference>
<dbReference type="InterPro" id="IPR037493">
    <property type="entry name" value="ExoIII-like"/>
</dbReference>
<keyword evidence="9" id="KW-1185">Reference proteome</keyword>
<dbReference type="EMBL" id="JBHRVU010000005">
    <property type="protein sequence ID" value="MFC3444022.1"/>
    <property type="molecule type" value="Genomic_DNA"/>
</dbReference>
<sequence length="267" mass="30581">MKIATYNVNGVNGRLPVLLRWLAEAEPDIVVLQELKAPQEKFPLSAFRDLGYQAIWHGQKSWNGVAILSRVGEIHETRRGLPHDPDGSQSRYIEAAVNGVLVGGLYLPNGNPRPGPKFDYKLCWFDRLIDHATGLLGLGVPVILLGDFNVMPTDRDVYKPERWREDALFAPEVRTAFFRLLDQGWTDALRTIHPDDKIFTFWDYFRNAYGRNAGLRIDHLLLSPLLRDRLIDAQVDVHVRGWEKSSDHAPVWVELSDKKARRRSPKR</sequence>
<dbReference type="InterPro" id="IPR005135">
    <property type="entry name" value="Endo/exonuclease/phosphatase"/>
</dbReference>
<name>A0ABV7NMG3_9SPHN</name>
<dbReference type="InterPro" id="IPR004808">
    <property type="entry name" value="AP_endonuc_1"/>
</dbReference>
<protein>
    <submittedName>
        <fullName evidence="8">Exodeoxyribonuclease III</fullName>
        <ecNumber evidence="8">3.1.11.2</ecNumber>
    </submittedName>
</protein>
<keyword evidence="6" id="KW-0460">Magnesium</keyword>
<dbReference type="PROSITE" id="PS00726">
    <property type="entry name" value="AP_NUCLEASE_F1_1"/>
    <property type="match status" value="1"/>
</dbReference>
<evidence type="ECO:0000256" key="1">
    <source>
        <dbReference type="ARBA" id="ARBA00001936"/>
    </source>
</evidence>
<dbReference type="PANTHER" id="PTHR43250:SF1">
    <property type="entry name" value="EXODEOXYRIBONUCLEASE III"/>
    <property type="match status" value="1"/>
</dbReference>
<comment type="caution">
    <text evidence="8">The sequence shown here is derived from an EMBL/GenBank/DDBJ whole genome shotgun (WGS) entry which is preliminary data.</text>
</comment>
<evidence type="ECO:0000313" key="8">
    <source>
        <dbReference type="EMBL" id="MFC3444022.1"/>
    </source>
</evidence>